<dbReference type="InParanoid" id="A0A163JQP6"/>
<evidence type="ECO:0000313" key="3">
    <source>
        <dbReference type="EMBL" id="SAM00704.1"/>
    </source>
</evidence>
<dbReference type="InterPro" id="IPR007527">
    <property type="entry name" value="Znf_SWIM"/>
</dbReference>
<dbReference type="PROSITE" id="PS50966">
    <property type="entry name" value="ZF_SWIM"/>
    <property type="match status" value="1"/>
</dbReference>
<dbReference type="EMBL" id="LT553382">
    <property type="protein sequence ID" value="SAM00704.1"/>
    <property type="molecule type" value="Genomic_DNA"/>
</dbReference>
<protein>
    <recommendedName>
        <fullName evidence="2">SWIM-type domain-containing protein</fullName>
    </recommendedName>
</protein>
<dbReference type="OrthoDB" id="2401469at2759"/>
<evidence type="ECO:0000259" key="2">
    <source>
        <dbReference type="PROSITE" id="PS50966"/>
    </source>
</evidence>
<name>A0A163JQP6_ABSGL</name>
<proteinExistence type="predicted"/>
<evidence type="ECO:0000256" key="1">
    <source>
        <dbReference type="PROSITE-ProRule" id="PRU00325"/>
    </source>
</evidence>
<keyword evidence="1" id="KW-0862">Zinc</keyword>
<keyword evidence="4" id="KW-1185">Reference proteome</keyword>
<gene>
    <name evidence="3" type="primary">ABSGL_06421.1 scaffold 8308</name>
</gene>
<dbReference type="GO" id="GO:0008270">
    <property type="term" value="F:zinc ion binding"/>
    <property type="evidence" value="ECO:0007669"/>
    <property type="project" value="UniProtKB-KW"/>
</dbReference>
<organism evidence="3">
    <name type="scientific">Absidia glauca</name>
    <name type="common">Pin mould</name>
    <dbReference type="NCBI Taxonomy" id="4829"/>
    <lineage>
        <taxon>Eukaryota</taxon>
        <taxon>Fungi</taxon>
        <taxon>Fungi incertae sedis</taxon>
        <taxon>Mucoromycota</taxon>
        <taxon>Mucoromycotina</taxon>
        <taxon>Mucoromycetes</taxon>
        <taxon>Mucorales</taxon>
        <taxon>Cunninghamellaceae</taxon>
        <taxon>Absidia</taxon>
    </lineage>
</organism>
<feature type="non-terminal residue" evidence="3">
    <location>
        <position position="1"/>
    </location>
</feature>
<sequence>GSRLAPKTNRDAIVAMMGDHYCRHPLLFEGTVSYVKKKTGCYHDHLLKFVLHLTGGRNFAVEEFQAYARRIHYGSTYEMYLYCQNNDLPDTWAFLWRNWYTHEKWKLWARSTTMEIPSGKSTMLVESHWRVLKRNHLYHHNRPRLDLLCFVIINNYCTDLIHTYQQKVVLRRDLLAWESEFVKEWNALHRRSIDVPRHNYLTNYNQWVCNCPYFYSSRFLLCKHIVRLSGLGFIARHQFFIKRNVQPPFVELREVSIHIQRVQRETR</sequence>
<keyword evidence="1" id="KW-0863">Zinc-finger</keyword>
<dbReference type="OMA" id="ECTIHEE"/>
<reference evidence="3" key="1">
    <citation type="submission" date="2016-04" db="EMBL/GenBank/DDBJ databases">
        <authorList>
            <person name="Evans L.H."/>
            <person name="Alamgir A."/>
            <person name="Owens N."/>
            <person name="Weber N.D."/>
            <person name="Virtaneva K."/>
            <person name="Barbian K."/>
            <person name="Babar A."/>
            <person name="Rosenke K."/>
        </authorList>
    </citation>
    <scope>NUCLEOTIDE SEQUENCE [LARGE SCALE GENOMIC DNA]</scope>
    <source>
        <strain evidence="3">CBS 101.48</strain>
    </source>
</reference>
<accession>A0A163JQP6</accession>
<dbReference type="Proteomes" id="UP000078561">
    <property type="component" value="Unassembled WGS sequence"/>
</dbReference>
<feature type="domain" description="SWIM-type" evidence="2">
    <location>
        <begin position="200"/>
        <end position="233"/>
    </location>
</feature>
<evidence type="ECO:0000313" key="4">
    <source>
        <dbReference type="Proteomes" id="UP000078561"/>
    </source>
</evidence>
<dbReference type="AlphaFoldDB" id="A0A163JQP6"/>
<keyword evidence="1" id="KW-0479">Metal-binding</keyword>